<evidence type="ECO:0000259" key="1">
    <source>
        <dbReference type="Pfam" id="PF12146"/>
    </source>
</evidence>
<dbReference type="GeneID" id="93063322"/>
<dbReference type="EMBL" id="CM000833">
    <property type="protein sequence ID" value="EET05842.1"/>
    <property type="molecule type" value="Genomic_DNA"/>
</dbReference>
<dbReference type="Proteomes" id="UP000001812">
    <property type="component" value="Chromosome II"/>
</dbReference>
<feature type="domain" description="Serine aminopeptidase S33" evidence="1">
    <location>
        <begin position="80"/>
        <end position="247"/>
    </location>
</feature>
<dbReference type="InterPro" id="IPR029058">
    <property type="entry name" value="AB_hydrolase_fold"/>
</dbReference>
<dbReference type="Gene3D" id="3.40.50.1820">
    <property type="entry name" value="alpha/beta hydrolase"/>
    <property type="match status" value="1"/>
</dbReference>
<dbReference type="AlphaFoldDB" id="A0A0E1W8J6"/>
<evidence type="ECO:0000313" key="2">
    <source>
        <dbReference type="EMBL" id="EET05842.1"/>
    </source>
</evidence>
<dbReference type="InterPro" id="IPR022742">
    <property type="entry name" value="Hydrolase_4"/>
</dbReference>
<dbReference type="Pfam" id="PF12146">
    <property type="entry name" value="Hydrolase_4"/>
    <property type="match status" value="1"/>
</dbReference>
<sequence length="285" mass="31037">MDRRSIIADDGRELNAFVACAHPDAPVVVVVLPFGARHAMLNGFYDALRSRFTVVTWESRFVLDVERDDDEAGIAALTHARDLASVIRATARRGRHEPVDVIAYCSGAGVALLAAQHYPDAISRLVLVSGEYLLPAAVAAQTDIQRQMDIFLSLAAKSRSVAGSIQEKIAAAQARGQTGFHTHLREPFSSARHLHRYGINYLAYRGVDLREVARQVAHPALSIVSTADMHVDPAGSLDISRLLRRCARNVCVTGDHYEICRGNADIVDSVVAFLVTGEATLRAVF</sequence>
<evidence type="ECO:0000313" key="3">
    <source>
        <dbReference type="Proteomes" id="UP000001812"/>
    </source>
</evidence>
<reference evidence="2 3" key="2">
    <citation type="submission" date="2009-05" db="EMBL/GenBank/DDBJ databases">
        <authorList>
            <person name="Harkins D.M."/>
            <person name="DeShazer D."/>
            <person name="Woods D.E."/>
            <person name="Brinkac L.M."/>
            <person name="Brown K.A."/>
            <person name="Hung G.C."/>
            <person name="Tuanyok A."/>
            <person name="Zhang B."/>
            <person name="Nierman W.C."/>
        </authorList>
    </citation>
    <scope>NUCLEOTIDE SEQUENCE [LARGE SCALE GENOMIC DNA]</scope>
    <source>
        <strain evidence="2 3">1710a</strain>
    </source>
</reference>
<dbReference type="RefSeq" id="WP_004528413.1">
    <property type="nucleotide sequence ID" value="NZ_CM000833.1"/>
</dbReference>
<gene>
    <name evidence="2" type="ORF">BURPS1710A_A0735</name>
</gene>
<organism evidence="2 3">
    <name type="scientific">Burkholderia pseudomallei 1710a</name>
    <dbReference type="NCBI Taxonomy" id="320371"/>
    <lineage>
        <taxon>Bacteria</taxon>
        <taxon>Pseudomonadati</taxon>
        <taxon>Pseudomonadota</taxon>
        <taxon>Betaproteobacteria</taxon>
        <taxon>Burkholderiales</taxon>
        <taxon>Burkholderiaceae</taxon>
        <taxon>Burkholderia</taxon>
        <taxon>pseudomallei group</taxon>
    </lineage>
</organism>
<dbReference type="SUPFAM" id="SSF53474">
    <property type="entry name" value="alpha/beta-Hydrolases"/>
    <property type="match status" value="1"/>
</dbReference>
<protein>
    <recommendedName>
        <fullName evidence="1">Serine aminopeptidase S33 domain-containing protein</fullName>
    </recommendedName>
</protein>
<name>A0A0E1W8J6_BURPE</name>
<proteinExistence type="predicted"/>
<accession>A0A0E1W8J6</accession>
<dbReference type="HOGENOM" id="CLU_999932_0_0_4"/>
<reference evidence="3" key="1">
    <citation type="submission" date="2007-08" db="EMBL/GenBank/DDBJ databases">
        <title>Annotation of Burkholderia pseudomallei 1710a.</title>
        <authorList>
            <person name="Harkins D.M."/>
            <person name="DeShazer D."/>
            <person name="Woods D.E."/>
            <person name="Brinkac L.M."/>
            <person name="Brown K.A."/>
            <person name="Hung G.C."/>
            <person name="Tuanyok A."/>
            <person name="Zhang B."/>
            <person name="Nierman W.C."/>
        </authorList>
    </citation>
    <scope>NUCLEOTIDE SEQUENCE [LARGE SCALE GENOMIC DNA]</scope>
    <source>
        <strain evidence="3">1710a</strain>
    </source>
</reference>